<dbReference type="PANTHER" id="PTHR39607">
    <property type="entry name" value="XANTHOCILLIN BIOSYNTHESIS CLUSTER TRANSCRIPTION FACTOR XANC-RELATED"/>
    <property type="match status" value="1"/>
</dbReference>
<protein>
    <recommendedName>
        <fullName evidence="2">BZIP domain-containing protein</fullName>
    </recommendedName>
</protein>
<feature type="compositionally biased region" description="Basic and acidic residues" evidence="1">
    <location>
        <begin position="1"/>
        <end position="15"/>
    </location>
</feature>
<evidence type="ECO:0000313" key="3">
    <source>
        <dbReference type="EMBL" id="KAH0536701.1"/>
    </source>
</evidence>
<keyword evidence="4" id="KW-1185">Reference proteome</keyword>
<feature type="compositionally biased region" description="Basic residues" evidence="1">
    <location>
        <begin position="56"/>
        <end position="70"/>
    </location>
</feature>
<gene>
    <name evidence="3" type="ORF">FGG08_006442</name>
</gene>
<evidence type="ECO:0000313" key="4">
    <source>
        <dbReference type="Proteomes" id="UP000698800"/>
    </source>
</evidence>
<feature type="compositionally biased region" description="Basic and acidic residues" evidence="1">
    <location>
        <begin position="71"/>
        <end position="89"/>
    </location>
</feature>
<feature type="domain" description="BZIP" evidence="2">
    <location>
        <begin position="56"/>
        <end position="71"/>
    </location>
</feature>
<dbReference type="CDD" id="cd14686">
    <property type="entry name" value="bZIP"/>
    <property type="match status" value="1"/>
</dbReference>
<dbReference type="AlphaFoldDB" id="A0A9P8L0X1"/>
<dbReference type="EMBL" id="JAGHQL010000185">
    <property type="protein sequence ID" value="KAH0536701.1"/>
    <property type="molecule type" value="Genomic_DNA"/>
</dbReference>
<feature type="compositionally biased region" description="Polar residues" evidence="1">
    <location>
        <begin position="141"/>
        <end position="152"/>
    </location>
</feature>
<organism evidence="3 4">
    <name type="scientific">Glutinoglossum americanum</name>
    <dbReference type="NCBI Taxonomy" id="1670608"/>
    <lineage>
        <taxon>Eukaryota</taxon>
        <taxon>Fungi</taxon>
        <taxon>Dikarya</taxon>
        <taxon>Ascomycota</taxon>
        <taxon>Pezizomycotina</taxon>
        <taxon>Geoglossomycetes</taxon>
        <taxon>Geoglossales</taxon>
        <taxon>Geoglossaceae</taxon>
        <taxon>Glutinoglossum</taxon>
    </lineage>
</organism>
<comment type="caution">
    <text evidence="3">The sequence shown here is derived from an EMBL/GenBank/DDBJ whole genome shotgun (WGS) entry which is preliminary data.</text>
</comment>
<dbReference type="PROSITE" id="PS00036">
    <property type="entry name" value="BZIP_BASIC"/>
    <property type="match status" value="1"/>
</dbReference>
<evidence type="ECO:0000259" key="2">
    <source>
        <dbReference type="PROSITE" id="PS00036"/>
    </source>
</evidence>
<evidence type="ECO:0000256" key="1">
    <source>
        <dbReference type="SAM" id="MobiDB-lite"/>
    </source>
</evidence>
<dbReference type="OrthoDB" id="5387389at2759"/>
<accession>A0A9P8L0X1</accession>
<name>A0A9P8L0X1_9PEZI</name>
<feature type="compositionally biased region" description="Basic and acidic residues" evidence="1">
    <location>
        <begin position="46"/>
        <end position="55"/>
    </location>
</feature>
<feature type="region of interest" description="Disordered" evidence="1">
    <location>
        <begin position="1"/>
        <end position="152"/>
    </location>
</feature>
<dbReference type="Proteomes" id="UP000698800">
    <property type="component" value="Unassembled WGS sequence"/>
</dbReference>
<dbReference type="PANTHER" id="PTHR39607:SF2">
    <property type="entry name" value="BZIP DOMAIN-CONTAINING PROTEIN"/>
    <property type="match status" value="1"/>
</dbReference>
<dbReference type="InterPro" id="IPR052635">
    <property type="entry name" value="Sec_Metab_Biosynth_Reg"/>
</dbReference>
<reference evidence="3" key="1">
    <citation type="submission" date="2021-03" db="EMBL/GenBank/DDBJ databases">
        <title>Comparative genomics and phylogenomic investigation of the class Geoglossomycetes provide insights into ecological specialization and systematics.</title>
        <authorList>
            <person name="Melie T."/>
            <person name="Pirro S."/>
            <person name="Miller A.N."/>
            <person name="Quandt A."/>
        </authorList>
    </citation>
    <scope>NUCLEOTIDE SEQUENCE</scope>
    <source>
        <strain evidence="3">GBOQ0MN5Z8</strain>
    </source>
</reference>
<proteinExistence type="predicted"/>
<dbReference type="InterPro" id="IPR004827">
    <property type="entry name" value="bZIP"/>
</dbReference>
<sequence>MPRDRSKGKAKEDNTNRSSITTGSSPDMQDQRQSQGEGSSAQAVDDWSRESDPNVRRRIQNKLAQRKFRERARAEKEDRQRDMENRERASYVYTASSPSQLGSQDNPEGLPWGAFPLGLGPEESGPQDRHSSQSSAAESSPNLGQGQGSSSR</sequence>
<feature type="compositionally biased region" description="Polar residues" evidence="1">
    <location>
        <begin position="93"/>
        <end position="106"/>
    </location>
</feature>
<dbReference type="GO" id="GO:0003700">
    <property type="term" value="F:DNA-binding transcription factor activity"/>
    <property type="evidence" value="ECO:0007669"/>
    <property type="project" value="InterPro"/>
</dbReference>
<feature type="compositionally biased region" description="Polar residues" evidence="1">
    <location>
        <begin position="16"/>
        <end position="42"/>
    </location>
</feature>